<dbReference type="InterPro" id="IPR006070">
    <property type="entry name" value="Sua5-like_dom"/>
</dbReference>
<comment type="caution">
    <text evidence="2">The sequence shown here is derived from an EMBL/GenBank/DDBJ whole genome shotgun (WGS) entry which is preliminary data.</text>
</comment>
<evidence type="ECO:0000313" key="2">
    <source>
        <dbReference type="EMBL" id="KAB1632280.1"/>
    </source>
</evidence>
<protein>
    <submittedName>
        <fullName evidence="2">Translation factor (SUA5)</fullName>
    </submittedName>
</protein>
<dbReference type="Pfam" id="PF01300">
    <property type="entry name" value="Sua5_yciO_yrdC"/>
    <property type="match status" value="1"/>
</dbReference>
<dbReference type="InterPro" id="IPR017945">
    <property type="entry name" value="DHBP_synth_RibB-like_a/b_dom"/>
</dbReference>
<dbReference type="RefSeq" id="WP_158036058.1">
    <property type="nucleotide sequence ID" value="NZ_BAAAZV010000017.1"/>
</dbReference>
<dbReference type="EMBL" id="WBKA01000003">
    <property type="protein sequence ID" value="KAB1632280.1"/>
    <property type="molecule type" value="Genomic_DNA"/>
</dbReference>
<organism evidence="2 3">
    <name type="scientific">Pseudoclavibacter caeni</name>
    <dbReference type="NCBI Taxonomy" id="908846"/>
    <lineage>
        <taxon>Bacteria</taxon>
        <taxon>Bacillati</taxon>
        <taxon>Actinomycetota</taxon>
        <taxon>Actinomycetes</taxon>
        <taxon>Micrococcales</taxon>
        <taxon>Microbacteriaceae</taxon>
        <taxon>Pseudoclavibacter</taxon>
    </lineage>
</organism>
<dbReference type="GO" id="GO:0003725">
    <property type="term" value="F:double-stranded RNA binding"/>
    <property type="evidence" value="ECO:0007669"/>
    <property type="project" value="InterPro"/>
</dbReference>
<sequence>MNDTKTIHWDGGVQQEGLDILLGDGGMIVSPTKVGYIIMTSDGQGLERKFEAKQRNRNKPGVVLCGSMEQLKALARMTPEIEAYYQQHWDEDILMGCILPWRDDAAERFLVDEHERELARDRRGTSCFVIRFGTPGEQIAAELWKHGRLAFASSANPSGKGNRGRVEGIGERIASRADLIVEADDYVHSIQPNETEETRYEQGVMVSMVDADGNLVPEQHGERSITPCPVLIRRGVYLDRILQILAQHFNSWDYRHGQYY</sequence>
<proteinExistence type="predicted"/>
<dbReference type="PROSITE" id="PS51163">
    <property type="entry name" value="YRDC"/>
    <property type="match status" value="1"/>
</dbReference>
<name>A0A7C8BNI4_9MICO</name>
<evidence type="ECO:0000313" key="3">
    <source>
        <dbReference type="Proteomes" id="UP000481339"/>
    </source>
</evidence>
<evidence type="ECO:0000259" key="1">
    <source>
        <dbReference type="PROSITE" id="PS51163"/>
    </source>
</evidence>
<dbReference type="Proteomes" id="UP000481339">
    <property type="component" value="Unassembled WGS sequence"/>
</dbReference>
<dbReference type="Gene3D" id="3.90.870.10">
    <property type="entry name" value="DHBP synthase"/>
    <property type="match status" value="1"/>
</dbReference>
<feature type="domain" description="YrdC-like" evidence="1">
    <location>
        <begin position="11"/>
        <end position="237"/>
    </location>
</feature>
<dbReference type="AlphaFoldDB" id="A0A7C8BNI4"/>
<keyword evidence="3" id="KW-1185">Reference proteome</keyword>
<dbReference type="SUPFAM" id="SSF55821">
    <property type="entry name" value="YrdC/RibB"/>
    <property type="match status" value="1"/>
</dbReference>
<dbReference type="OrthoDB" id="2135299at2"/>
<reference evidence="2 3" key="1">
    <citation type="submission" date="2019-09" db="EMBL/GenBank/DDBJ databases">
        <title>Phylogeny of genus Pseudoclavibacter and closely related genus.</title>
        <authorList>
            <person name="Li Y."/>
        </authorList>
    </citation>
    <scope>NUCLEOTIDE SEQUENCE [LARGE SCALE GENOMIC DNA]</scope>
    <source>
        <strain evidence="2 3">JCM 16921</strain>
    </source>
</reference>
<accession>A0A7C8BNI4</accession>
<gene>
    <name evidence="2" type="ORF">F8O02_04490</name>
</gene>